<feature type="domain" description="Farnesoic acid O-methyl transferase" evidence="2">
    <location>
        <begin position="19"/>
        <end position="114"/>
    </location>
</feature>
<organism>
    <name type="scientific">Culex quinquefasciatus</name>
    <name type="common">Southern house mosquito</name>
    <name type="synonym">Culex pungens</name>
    <dbReference type="NCBI Taxonomy" id="7176"/>
    <lineage>
        <taxon>Eukaryota</taxon>
        <taxon>Metazoa</taxon>
        <taxon>Ecdysozoa</taxon>
        <taxon>Arthropoda</taxon>
        <taxon>Hexapoda</taxon>
        <taxon>Insecta</taxon>
        <taxon>Pterygota</taxon>
        <taxon>Neoptera</taxon>
        <taxon>Endopterygota</taxon>
        <taxon>Diptera</taxon>
        <taxon>Nematocera</taxon>
        <taxon>Culicoidea</taxon>
        <taxon>Culicidae</taxon>
        <taxon>Culicinae</taxon>
        <taxon>Culicini</taxon>
        <taxon>Culex</taxon>
        <taxon>Culex</taxon>
    </lineage>
</organism>
<dbReference type="AlphaFoldDB" id="B0XKA7"/>
<dbReference type="HOGENOM" id="CLU_1760584_0_0_1"/>
<dbReference type="EnsemblMetazoa" id="CPIJ019739-RA">
    <property type="protein sequence ID" value="CPIJ019739-PA"/>
    <property type="gene ID" value="CPIJ019739"/>
</dbReference>
<evidence type="ECO:0000259" key="2">
    <source>
        <dbReference type="Pfam" id="PF12248"/>
    </source>
</evidence>
<dbReference type="InParanoid" id="B0XKA7"/>
<dbReference type="KEGG" id="cqu:CpipJ_CPIJ019739"/>
<evidence type="ECO:0000313" key="4">
    <source>
        <dbReference type="EnsemblMetazoa" id="CPIJ019739-PA"/>
    </source>
</evidence>
<dbReference type="VEuPathDB" id="VectorBase:CPIJ019739"/>
<evidence type="ECO:0000313" key="5">
    <source>
        <dbReference type="Proteomes" id="UP000002320"/>
    </source>
</evidence>
<reference evidence="3" key="1">
    <citation type="submission" date="2007-03" db="EMBL/GenBank/DDBJ databases">
        <title>Annotation of Culex pipiens quinquefasciatus.</title>
        <authorList>
            <consortium name="The Broad Institute Genome Sequencing Platform"/>
            <person name="Atkinson P.W."/>
            <person name="Hemingway J."/>
            <person name="Christensen B.M."/>
            <person name="Higgs S."/>
            <person name="Kodira C."/>
            <person name="Hannick L."/>
            <person name="Megy K."/>
            <person name="O'Leary S."/>
            <person name="Pearson M."/>
            <person name="Haas B.J."/>
            <person name="Mauceli E."/>
            <person name="Wortman J.R."/>
            <person name="Lee N.H."/>
            <person name="Guigo R."/>
            <person name="Stanke M."/>
            <person name="Alvarado L."/>
            <person name="Amedeo P."/>
            <person name="Antoine C.H."/>
            <person name="Arensburger P."/>
            <person name="Bidwell S.L."/>
            <person name="Crawford M."/>
            <person name="Camaro F."/>
            <person name="Devon K."/>
            <person name="Engels R."/>
            <person name="Hammond M."/>
            <person name="Howarth C."/>
            <person name="Koehrsen M."/>
            <person name="Lawson D."/>
            <person name="Montgomery P."/>
            <person name="Nene V."/>
            <person name="Nusbaum C."/>
            <person name="Puiu D."/>
            <person name="Romero-Severson J."/>
            <person name="Severson D.W."/>
            <person name="Shumway M."/>
            <person name="Sisk P."/>
            <person name="Stolte C."/>
            <person name="Zeng Q."/>
            <person name="Eisenstadt E."/>
            <person name="Fraser-Liggett C."/>
            <person name="Strausberg R."/>
            <person name="Galagan J."/>
            <person name="Birren B."/>
            <person name="Collins F.H."/>
        </authorList>
    </citation>
    <scope>NUCLEOTIDE SEQUENCE [LARGE SCALE GENOMIC DNA]</scope>
    <source>
        <strain evidence="3">JHB</strain>
    </source>
</reference>
<keyword evidence="5" id="KW-1185">Reference proteome</keyword>
<proteinExistence type="predicted"/>
<dbReference type="Pfam" id="PF12248">
    <property type="entry name" value="Methyltransf_FA"/>
    <property type="match status" value="1"/>
</dbReference>
<sequence>MFEEVLTTPLSLGWDPWRYNAIIRLSPVQYPYDNTQMSELELFCWQTNICEVRRYVRTSPSEFIKYKQLEVKSGRGKMSRLEPFMFTLAIYPDGSATLTKDGATEPFLDFQDTTISFRRPKVMCEGQEDKAGIEPAPHSNLGIGSRSR</sequence>
<feature type="region of interest" description="Disordered" evidence="1">
    <location>
        <begin position="128"/>
        <end position="148"/>
    </location>
</feature>
<gene>
    <name evidence="4" type="primary">6054111</name>
    <name evidence="3" type="ORF">CpipJ_CPIJ019739</name>
</gene>
<evidence type="ECO:0000313" key="3">
    <source>
        <dbReference type="EMBL" id="EDS31506.1"/>
    </source>
</evidence>
<name>B0XKA7_CULQU</name>
<dbReference type="InterPro" id="IPR022041">
    <property type="entry name" value="Methyltransf_FA"/>
</dbReference>
<dbReference type="EMBL" id="DS233764">
    <property type="protein sequence ID" value="EDS31506.1"/>
    <property type="molecule type" value="Genomic_DNA"/>
</dbReference>
<dbReference type="Proteomes" id="UP000002320">
    <property type="component" value="Unassembled WGS sequence"/>
</dbReference>
<protein>
    <recommendedName>
        <fullName evidence="2">Farnesoic acid O-methyl transferase domain-containing protein</fullName>
    </recommendedName>
</protein>
<evidence type="ECO:0000256" key="1">
    <source>
        <dbReference type="SAM" id="MobiDB-lite"/>
    </source>
</evidence>
<reference evidence="4" key="2">
    <citation type="submission" date="2021-02" db="UniProtKB">
        <authorList>
            <consortium name="EnsemblMetazoa"/>
        </authorList>
    </citation>
    <scope>IDENTIFICATION</scope>
    <source>
        <strain evidence="4">JHB</strain>
    </source>
</reference>
<accession>B0XKA7</accession>